<dbReference type="AlphaFoldDB" id="S2VP39"/>
<dbReference type="Pfam" id="PF00528">
    <property type="entry name" value="BPD_transp_1"/>
    <property type="match status" value="1"/>
</dbReference>
<evidence type="ECO:0000256" key="4">
    <source>
        <dbReference type="ARBA" id="ARBA00022692"/>
    </source>
</evidence>
<proteinExistence type="inferred from homology"/>
<dbReference type="EMBL" id="AGWM01000004">
    <property type="protein sequence ID" value="EPD27770.1"/>
    <property type="molecule type" value="Genomic_DNA"/>
</dbReference>
<keyword evidence="2 7" id="KW-0813">Transport</keyword>
<dbReference type="PROSITE" id="PS50928">
    <property type="entry name" value="ABC_TM1"/>
    <property type="match status" value="1"/>
</dbReference>
<evidence type="ECO:0000256" key="3">
    <source>
        <dbReference type="ARBA" id="ARBA00022475"/>
    </source>
</evidence>
<name>S2VP39_9ACTO</name>
<dbReference type="PATRIC" id="fig|883067.3.peg.327"/>
<feature type="transmembrane region" description="Helical" evidence="7">
    <location>
        <begin position="181"/>
        <end position="204"/>
    </location>
</feature>
<dbReference type="InterPro" id="IPR035906">
    <property type="entry name" value="MetI-like_sf"/>
</dbReference>
<keyword evidence="5 7" id="KW-1133">Transmembrane helix</keyword>
<evidence type="ECO:0000313" key="9">
    <source>
        <dbReference type="EMBL" id="EPD27770.1"/>
    </source>
</evidence>
<dbReference type="eggNOG" id="COG0601">
    <property type="taxonomic scope" value="Bacteria"/>
</dbReference>
<keyword evidence="3" id="KW-1003">Cell membrane</keyword>
<evidence type="ECO:0000313" key="10">
    <source>
        <dbReference type="Proteomes" id="UP000014393"/>
    </source>
</evidence>
<keyword evidence="10" id="KW-1185">Reference proteome</keyword>
<dbReference type="Gene3D" id="1.10.3720.10">
    <property type="entry name" value="MetI-like"/>
    <property type="match status" value="1"/>
</dbReference>
<dbReference type="InterPro" id="IPR000515">
    <property type="entry name" value="MetI-like"/>
</dbReference>
<dbReference type="SUPFAM" id="SSF161098">
    <property type="entry name" value="MetI-like"/>
    <property type="match status" value="1"/>
</dbReference>
<dbReference type="InterPro" id="IPR045621">
    <property type="entry name" value="BPD_transp_1_N"/>
</dbReference>
<dbReference type="Pfam" id="PF19300">
    <property type="entry name" value="BPD_transp_1_N"/>
    <property type="match status" value="1"/>
</dbReference>
<protein>
    <recommendedName>
        <fullName evidence="8">ABC transmembrane type-1 domain-containing protein</fullName>
    </recommendedName>
</protein>
<evidence type="ECO:0000256" key="2">
    <source>
        <dbReference type="ARBA" id="ARBA00022448"/>
    </source>
</evidence>
<dbReference type="HOGENOM" id="CLU_036879_0_3_11"/>
<evidence type="ECO:0000259" key="8">
    <source>
        <dbReference type="PROSITE" id="PS50928"/>
    </source>
</evidence>
<dbReference type="STRING" id="59505.FB03_06105"/>
<dbReference type="OrthoDB" id="3171583at2"/>
<keyword evidence="6 7" id="KW-0472">Membrane</keyword>
<evidence type="ECO:0000256" key="1">
    <source>
        <dbReference type="ARBA" id="ARBA00004651"/>
    </source>
</evidence>
<dbReference type="GO" id="GO:0005886">
    <property type="term" value="C:plasma membrane"/>
    <property type="evidence" value="ECO:0007669"/>
    <property type="project" value="UniProtKB-SubCell"/>
</dbReference>
<feature type="transmembrane region" description="Helical" evidence="7">
    <location>
        <begin position="138"/>
        <end position="161"/>
    </location>
</feature>
<dbReference type="PANTHER" id="PTHR43163:SF6">
    <property type="entry name" value="DIPEPTIDE TRANSPORT SYSTEM PERMEASE PROTEIN DPPB-RELATED"/>
    <property type="match status" value="1"/>
</dbReference>
<dbReference type="RefSeq" id="WP_016441972.1">
    <property type="nucleotide sequence ID" value="NZ_KE150262.1"/>
</dbReference>
<dbReference type="CDD" id="cd06261">
    <property type="entry name" value="TM_PBP2"/>
    <property type="match status" value="1"/>
</dbReference>
<comment type="subcellular location">
    <subcellularLocation>
        <location evidence="1 7">Cell membrane</location>
        <topology evidence="1 7">Multi-pass membrane protein</topology>
    </subcellularLocation>
</comment>
<comment type="similarity">
    <text evidence="7">Belongs to the binding-protein-dependent transport system permease family.</text>
</comment>
<gene>
    <name evidence="9" type="ORF">HMPREF9237_00326</name>
</gene>
<dbReference type="Proteomes" id="UP000014393">
    <property type="component" value="Unassembled WGS sequence"/>
</dbReference>
<evidence type="ECO:0000256" key="7">
    <source>
        <dbReference type="RuleBase" id="RU363032"/>
    </source>
</evidence>
<dbReference type="GO" id="GO:0071916">
    <property type="term" value="F:dipeptide transmembrane transporter activity"/>
    <property type="evidence" value="ECO:0007669"/>
    <property type="project" value="TreeGrafter"/>
</dbReference>
<dbReference type="PANTHER" id="PTHR43163">
    <property type="entry name" value="DIPEPTIDE TRANSPORT SYSTEM PERMEASE PROTEIN DPPB-RELATED"/>
    <property type="match status" value="1"/>
</dbReference>
<comment type="caution">
    <text evidence="9">The sequence shown here is derived from an EMBL/GenBank/DDBJ whole genome shotgun (WGS) entry which is preliminary data.</text>
</comment>
<feature type="transmembrane region" description="Helical" evidence="7">
    <location>
        <begin position="285"/>
        <end position="311"/>
    </location>
</feature>
<feature type="transmembrane region" description="Helical" evidence="7">
    <location>
        <begin position="240"/>
        <end position="265"/>
    </location>
</feature>
<keyword evidence="4 7" id="KW-0812">Transmembrane</keyword>
<dbReference type="GeneID" id="83609087"/>
<feature type="domain" description="ABC transmembrane type-1" evidence="8">
    <location>
        <begin position="98"/>
        <end position="308"/>
    </location>
</feature>
<feature type="transmembrane region" description="Helical" evidence="7">
    <location>
        <begin position="104"/>
        <end position="126"/>
    </location>
</feature>
<reference evidence="9 10" key="1">
    <citation type="submission" date="2013-05" db="EMBL/GenBank/DDBJ databases">
        <title>The Genome Sequence of Actinobaculum schaalii FB123-CNA2.</title>
        <authorList>
            <consortium name="The Broad Institute Genomics Platform"/>
            <person name="Earl A."/>
            <person name="Ward D."/>
            <person name="Feldgarden M."/>
            <person name="Gevers D."/>
            <person name="Saerens B."/>
            <person name="Vaneechoutte M."/>
            <person name="Walker B."/>
            <person name="Young S."/>
            <person name="Zeng Q."/>
            <person name="Gargeya S."/>
            <person name="Fitzgerald M."/>
            <person name="Haas B."/>
            <person name="Abouelleil A."/>
            <person name="Allen A.W."/>
            <person name="Alvarado L."/>
            <person name="Arachchi H.M."/>
            <person name="Berlin A.M."/>
            <person name="Chapman S.B."/>
            <person name="Gainer-Dewar J."/>
            <person name="Goldberg J."/>
            <person name="Griggs A."/>
            <person name="Gujja S."/>
            <person name="Hansen M."/>
            <person name="Howarth C."/>
            <person name="Imamovic A."/>
            <person name="Ireland A."/>
            <person name="Larimer J."/>
            <person name="McCowan C."/>
            <person name="Murphy C."/>
            <person name="Pearson M."/>
            <person name="Poon T.W."/>
            <person name="Priest M."/>
            <person name="Roberts A."/>
            <person name="Saif S."/>
            <person name="Shea T."/>
            <person name="Sisk P."/>
            <person name="Sykes S."/>
            <person name="Wortman J."/>
            <person name="Nusbaum C."/>
            <person name="Birren B."/>
        </authorList>
    </citation>
    <scope>NUCLEOTIDE SEQUENCE [LARGE SCALE GENOMIC DNA]</scope>
    <source>
        <strain evidence="9 10">FB123-CNA-2</strain>
    </source>
</reference>
<sequence>MNNLLRLIGRRLLVLPIMVLGVAFLVFFLMSFSKIDPAYSALGEGASEEALEAYRQAMGLNDPWLAQFWNFLVNFVQGDLGTYGANQASVAERVGEAFPITMQLTFLGLIIAVILAFVFGVIAALYRDKWPDKIIRVFSIAFIATPSFWLAVLMILAFSVNMPLLPASGALPAFSEDPAGWLARMALPAIALGVPVAGSLTRVIRTSMVEELDKDYVRTAIGAGIPKRVVVSRNVLRNALISPVTVLGLRIGYLMGGAVVIEVIFNMRGMGMAILEGVQQNYPLLVQGVVLVVALAFIVVNIVVDMLYVLINPRIREV</sequence>
<organism evidence="9 10">
    <name type="scientific">Actinotignum schaalii FB123-CNA-2</name>
    <dbReference type="NCBI Taxonomy" id="883067"/>
    <lineage>
        <taxon>Bacteria</taxon>
        <taxon>Bacillati</taxon>
        <taxon>Actinomycetota</taxon>
        <taxon>Actinomycetes</taxon>
        <taxon>Actinomycetales</taxon>
        <taxon>Actinomycetaceae</taxon>
        <taxon>Actinotignum</taxon>
    </lineage>
</organism>
<feature type="transmembrane region" description="Helical" evidence="7">
    <location>
        <begin position="12"/>
        <end position="32"/>
    </location>
</feature>
<evidence type="ECO:0000256" key="5">
    <source>
        <dbReference type="ARBA" id="ARBA00022989"/>
    </source>
</evidence>
<evidence type="ECO:0000256" key="6">
    <source>
        <dbReference type="ARBA" id="ARBA00023136"/>
    </source>
</evidence>
<accession>S2VP39</accession>